<dbReference type="EMBL" id="SMSJ01000011">
    <property type="protein sequence ID" value="TDH62545.1"/>
    <property type="molecule type" value="Genomic_DNA"/>
</dbReference>
<keyword evidence="6 9" id="KW-0418">Kinase</keyword>
<reference evidence="11 12" key="1">
    <citation type="journal article" date="2016" name="J. Microbiol.">
        <title>Dankookia rubra gen. nov., sp. nov., an alphaproteobacterium isolated from sediment of a shallow stream.</title>
        <authorList>
            <person name="Kim W.H."/>
            <person name="Kim D.H."/>
            <person name="Kang K."/>
            <person name="Ahn T.Y."/>
        </authorList>
    </citation>
    <scope>NUCLEOTIDE SEQUENCE [LARGE SCALE GENOMIC DNA]</scope>
    <source>
        <strain evidence="11 12">JCM30602</strain>
    </source>
</reference>
<accession>A0A4V3AAB8</accession>
<gene>
    <name evidence="9" type="primary">ackA</name>
    <name evidence="11" type="ORF">E2C06_11600</name>
</gene>
<feature type="binding site" evidence="9">
    <location>
        <position position="384"/>
    </location>
    <ligand>
        <name>Mg(2+)</name>
        <dbReference type="ChEBI" id="CHEBI:18420"/>
    </ligand>
</feature>
<comment type="subunit">
    <text evidence="9">Homodimer.</text>
</comment>
<feature type="binding site" evidence="9">
    <location>
        <position position="98"/>
    </location>
    <ligand>
        <name>substrate</name>
    </ligand>
</feature>
<evidence type="ECO:0000256" key="7">
    <source>
        <dbReference type="ARBA" id="ARBA00022840"/>
    </source>
</evidence>
<feature type="binding site" evidence="9">
    <location>
        <begin position="333"/>
        <end position="337"/>
    </location>
    <ligand>
        <name>ATP</name>
        <dbReference type="ChEBI" id="CHEBI:30616"/>
    </ligand>
</feature>
<dbReference type="InterPro" id="IPR004372">
    <property type="entry name" value="Ac/propionate_kinase"/>
</dbReference>
<evidence type="ECO:0000313" key="12">
    <source>
        <dbReference type="Proteomes" id="UP000295096"/>
    </source>
</evidence>
<feature type="site" description="Transition state stabilizer" evidence="9">
    <location>
        <position position="186"/>
    </location>
</feature>
<dbReference type="PIRSF" id="PIRSF000722">
    <property type="entry name" value="Acetate_prop_kin"/>
    <property type="match status" value="1"/>
</dbReference>
<dbReference type="GO" id="GO:0005829">
    <property type="term" value="C:cytosol"/>
    <property type="evidence" value="ECO:0007669"/>
    <property type="project" value="TreeGrafter"/>
</dbReference>
<feature type="binding site" evidence="9">
    <location>
        <begin position="213"/>
        <end position="217"/>
    </location>
    <ligand>
        <name>ATP</name>
        <dbReference type="ChEBI" id="CHEBI:30616"/>
    </ligand>
</feature>
<dbReference type="PANTHER" id="PTHR21060:SF21">
    <property type="entry name" value="ACETATE KINASE"/>
    <property type="match status" value="1"/>
</dbReference>
<dbReference type="GO" id="GO:0006083">
    <property type="term" value="P:acetate metabolic process"/>
    <property type="evidence" value="ECO:0007669"/>
    <property type="project" value="TreeGrafter"/>
</dbReference>
<dbReference type="InterPro" id="IPR000890">
    <property type="entry name" value="Aliphatic_acid_kin_short-chain"/>
</dbReference>
<comment type="function">
    <text evidence="9">Catalyzes the formation of acetyl phosphate from acetate and ATP. Can also catalyze the reverse reaction.</text>
</comment>
<evidence type="ECO:0000313" key="11">
    <source>
        <dbReference type="EMBL" id="TDH62545.1"/>
    </source>
</evidence>
<evidence type="ECO:0000256" key="3">
    <source>
        <dbReference type="ARBA" id="ARBA00022679"/>
    </source>
</evidence>
<feature type="binding site" evidence="9">
    <location>
        <begin position="288"/>
        <end position="290"/>
    </location>
    <ligand>
        <name>ATP</name>
        <dbReference type="ChEBI" id="CHEBI:30616"/>
    </ligand>
</feature>
<keyword evidence="5 9" id="KW-0547">Nucleotide-binding</keyword>
<protein>
    <recommendedName>
        <fullName evidence="9">Acetate kinase</fullName>
        <ecNumber evidence="9">2.7.2.1</ecNumber>
    </recommendedName>
    <alternativeName>
        <fullName evidence="9">Acetokinase</fullName>
    </alternativeName>
</protein>
<sequence>MPADGGGLVLVLNAGSSSLKFAGFAAMPEGPEPRFGGQVEGIGAAPHLVARNAAGEVLADHRWDGGDAPANHAEALGVIVRGLDQALQGEAILAIGHRVVHGGTDFAAPLRIDDAAMAALDRLVPLAPLHQPHNLVGIRAAAAHFPGVPQVACFDTAFHRTQSWAAETYALPPRFYDQGIRRYGFHGLSYEYISRRIAAEDAALGAGRLVVAHLGNGASLCAIEGGRSRASTMGFTALDGIPMGTRSGQIDPGVVLHMIDALGMTTAEVTRLLYNGSGLKGLSGVSQDVRQIEAAGTEAAGRALEHFAFRVRREIGAMAASIGGIDALVFTAGIGENAHGLRARICAGLEFLGITLDPARNAANAAEISAAGAAVRVLVRRTDEEGMIARHTLDLLRAG</sequence>
<keyword evidence="3 9" id="KW-0808">Transferase</keyword>
<evidence type="ECO:0000256" key="8">
    <source>
        <dbReference type="ARBA" id="ARBA00022842"/>
    </source>
</evidence>
<keyword evidence="4 9" id="KW-0479">Metal-binding</keyword>
<dbReference type="PANTHER" id="PTHR21060">
    <property type="entry name" value="ACETATE KINASE"/>
    <property type="match status" value="1"/>
</dbReference>
<dbReference type="HAMAP" id="MF_00020">
    <property type="entry name" value="Acetate_kinase"/>
    <property type="match status" value="1"/>
</dbReference>
<comment type="subcellular location">
    <subcellularLocation>
        <location evidence="9">Cytoplasm</location>
    </subcellularLocation>
</comment>
<dbReference type="OrthoDB" id="9802453at2"/>
<dbReference type="AlphaFoldDB" id="A0A4V3AAB8"/>
<evidence type="ECO:0000256" key="5">
    <source>
        <dbReference type="ARBA" id="ARBA00022741"/>
    </source>
</evidence>
<dbReference type="EC" id="2.7.2.1" evidence="9"/>
<comment type="caution">
    <text evidence="11">The sequence shown here is derived from an EMBL/GenBank/DDBJ whole genome shotgun (WGS) entry which is preliminary data.</text>
</comment>
<dbReference type="NCBIfam" id="TIGR00016">
    <property type="entry name" value="ackA"/>
    <property type="match status" value="1"/>
</dbReference>
<dbReference type="Pfam" id="PF00871">
    <property type="entry name" value="Acetate_kinase"/>
    <property type="match status" value="1"/>
</dbReference>
<dbReference type="UniPathway" id="UPA00340">
    <property type="reaction ID" value="UER00458"/>
</dbReference>
<keyword evidence="12" id="KW-1185">Reference proteome</keyword>
<keyword evidence="8 9" id="KW-0460">Magnesium</keyword>
<dbReference type="PROSITE" id="PS01076">
    <property type="entry name" value="ACETATE_KINASE_2"/>
    <property type="match status" value="1"/>
</dbReference>
<organism evidence="11 12">
    <name type="scientific">Dankookia rubra</name>
    <dbReference type="NCBI Taxonomy" id="1442381"/>
    <lineage>
        <taxon>Bacteria</taxon>
        <taxon>Pseudomonadati</taxon>
        <taxon>Pseudomonadota</taxon>
        <taxon>Alphaproteobacteria</taxon>
        <taxon>Acetobacterales</taxon>
        <taxon>Roseomonadaceae</taxon>
        <taxon>Dankookia</taxon>
    </lineage>
</organism>
<comment type="cofactor">
    <cofactor evidence="9">
        <name>Mg(2+)</name>
        <dbReference type="ChEBI" id="CHEBI:18420"/>
    </cofactor>
    <cofactor evidence="9">
        <name>Mn(2+)</name>
        <dbReference type="ChEBI" id="CHEBI:29035"/>
    </cofactor>
    <text evidence="9">Mg(2+). Can also accept Mn(2+).</text>
</comment>
<name>A0A4V3AAB8_9PROT</name>
<feature type="active site" description="Proton donor/acceptor" evidence="9">
    <location>
        <position position="155"/>
    </location>
</feature>
<keyword evidence="2 9" id="KW-0963">Cytoplasm</keyword>
<evidence type="ECO:0000256" key="6">
    <source>
        <dbReference type="ARBA" id="ARBA00022777"/>
    </source>
</evidence>
<dbReference type="InterPro" id="IPR023865">
    <property type="entry name" value="Aliphatic_acid_kinase_CS"/>
</dbReference>
<dbReference type="GO" id="GO:0006085">
    <property type="term" value="P:acetyl-CoA biosynthetic process"/>
    <property type="evidence" value="ECO:0007669"/>
    <property type="project" value="UniProtKB-UniRule"/>
</dbReference>
<dbReference type="GO" id="GO:0005524">
    <property type="term" value="F:ATP binding"/>
    <property type="evidence" value="ECO:0007669"/>
    <property type="project" value="UniProtKB-KW"/>
</dbReference>
<evidence type="ECO:0000256" key="9">
    <source>
        <dbReference type="HAMAP-Rule" id="MF_00020"/>
    </source>
</evidence>
<evidence type="ECO:0000256" key="1">
    <source>
        <dbReference type="ARBA" id="ARBA00008748"/>
    </source>
</evidence>
<dbReference type="InterPro" id="IPR043129">
    <property type="entry name" value="ATPase_NBD"/>
</dbReference>
<dbReference type="Gene3D" id="3.30.420.40">
    <property type="match status" value="2"/>
</dbReference>
<proteinExistence type="inferred from homology"/>
<dbReference type="PROSITE" id="PS01075">
    <property type="entry name" value="ACETATE_KINASE_1"/>
    <property type="match status" value="1"/>
</dbReference>
<dbReference type="GO" id="GO:0000287">
    <property type="term" value="F:magnesium ion binding"/>
    <property type="evidence" value="ECO:0007669"/>
    <property type="project" value="UniProtKB-UniRule"/>
</dbReference>
<comment type="similarity">
    <text evidence="1 9 10">Belongs to the acetokinase family.</text>
</comment>
<dbReference type="SUPFAM" id="SSF53067">
    <property type="entry name" value="Actin-like ATPase domain"/>
    <property type="match status" value="2"/>
</dbReference>
<comment type="pathway">
    <text evidence="9">Metabolic intermediate biosynthesis; acetyl-CoA biosynthesis; acetyl-CoA from acetate: step 1/2.</text>
</comment>
<feature type="binding site" evidence="9">
    <location>
        <position position="13"/>
    </location>
    <ligand>
        <name>Mg(2+)</name>
        <dbReference type="ChEBI" id="CHEBI:18420"/>
    </ligand>
</feature>
<feature type="site" description="Transition state stabilizer" evidence="9">
    <location>
        <position position="246"/>
    </location>
</feature>
<dbReference type="PRINTS" id="PR00471">
    <property type="entry name" value="ACETATEKNASE"/>
</dbReference>
<evidence type="ECO:0000256" key="10">
    <source>
        <dbReference type="RuleBase" id="RU003835"/>
    </source>
</evidence>
<evidence type="ECO:0000256" key="2">
    <source>
        <dbReference type="ARBA" id="ARBA00022490"/>
    </source>
</evidence>
<comment type="catalytic activity">
    <reaction evidence="9">
        <text>acetate + ATP = acetyl phosphate + ADP</text>
        <dbReference type="Rhea" id="RHEA:11352"/>
        <dbReference type="ChEBI" id="CHEBI:22191"/>
        <dbReference type="ChEBI" id="CHEBI:30089"/>
        <dbReference type="ChEBI" id="CHEBI:30616"/>
        <dbReference type="ChEBI" id="CHEBI:456216"/>
        <dbReference type="EC" id="2.7.2.1"/>
    </reaction>
</comment>
<dbReference type="Proteomes" id="UP000295096">
    <property type="component" value="Unassembled WGS sequence"/>
</dbReference>
<feature type="binding site" evidence="9">
    <location>
        <position position="20"/>
    </location>
    <ligand>
        <name>ATP</name>
        <dbReference type="ChEBI" id="CHEBI:30616"/>
    </ligand>
</feature>
<dbReference type="GO" id="GO:0008776">
    <property type="term" value="F:acetate kinase activity"/>
    <property type="evidence" value="ECO:0007669"/>
    <property type="project" value="UniProtKB-UniRule"/>
</dbReference>
<evidence type="ECO:0000256" key="4">
    <source>
        <dbReference type="ARBA" id="ARBA00022723"/>
    </source>
</evidence>
<keyword evidence="7 9" id="KW-0067">ATP-binding</keyword>